<feature type="transmembrane region" description="Helical" evidence="6">
    <location>
        <begin position="135"/>
        <end position="157"/>
    </location>
</feature>
<evidence type="ECO:0000256" key="6">
    <source>
        <dbReference type="SAM" id="Phobius"/>
    </source>
</evidence>
<dbReference type="GO" id="GO:0008360">
    <property type="term" value="P:regulation of cell shape"/>
    <property type="evidence" value="ECO:0007669"/>
    <property type="project" value="UniProtKB-KW"/>
</dbReference>
<dbReference type="Pfam" id="PF01098">
    <property type="entry name" value="FTSW_RODA_SPOVE"/>
    <property type="match status" value="1"/>
</dbReference>
<keyword evidence="3" id="KW-0133">Cell shape</keyword>
<keyword evidence="2 6" id="KW-0812">Transmembrane</keyword>
<feature type="transmembrane region" description="Helical" evidence="6">
    <location>
        <begin position="169"/>
        <end position="192"/>
    </location>
</feature>
<dbReference type="InterPro" id="IPR001182">
    <property type="entry name" value="FtsW/RodA"/>
</dbReference>
<protein>
    <submittedName>
        <fullName evidence="7">Peptidoglycan glycosyltransferase MrdB</fullName>
        <ecNumber evidence="7">2.4.1.129</ecNumber>
    </submittedName>
</protein>
<evidence type="ECO:0000256" key="1">
    <source>
        <dbReference type="ARBA" id="ARBA00004141"/>
    </source>
</evidence>
<dbReference type="EMBL" id="VSSQ01063382">
    <property type="protein sequence ID" value="MPN16429.1"/>
    <property type="molecule type" value="Genomic_DNA"/>
</dbReference>
<dbReference type="GO" id="GO:0032153">
    <property type="term" value="C:cell division site"/>
    <property type="evidence" value="ECO:0007669"/>
    <property type="project" value="TreeGrafter"/>
</dbReference>
<comment type="caution">
    <text evidence="7">The sequence shown here is derived from an EMBL/GenBank/DDBJ whole genome shotgun (WGS) entry which is preliminary data.</text>
</comment>
<proteinExistence type="predicted"/>
<dbReference type="AlphaFoldDB" id="A0A645FSM1"/>
<dbReference type="GO" id="GO:0015648">
    <property type="term" value="F:lipid-linked peptidoglycan transporter activity"/>
    <property type="evidence" value="ECO:0007669"/>
    <property type="project" value="TreeGrafter"/>
</dbReference>
<keyword evidence="5 6" id="KW-0472">Membrane</keyword>
<evidence type="ECO:0000256" key="5">
    <source>
        <dbReference type="ARBA" id="ARBA00023136"/>
    </source>
</evidence>
<feature type="transmembrane region" description="Helical" evidence="6">
    <location>
        <begin position="15"/>
        <end position="34"/>
    </location>
</feature>
<reference evidence="7" key="1">
    <citation type="submission" date="2019-08" db="EMBL/GenBank/DDBJ databases">
        <authorList>
            <person name="Kucharzyk K."/>
            <person name="Murdoch R.W."/>
            <person name="Higgins S."/>
            <person name="Loffler F."/>
        </authorList>
    </citation>
    <scope>NUCLEOTIDE SEQUENCE</scope>
</reference>
<dbReference type="PANTHER" id="PTHR30474:SF1">
    <property type="entry name" value="PEPTIDOGLYCAN GLYCOSYLTRANSFERASE MRDB"/>
    <property type="match status" value="1"/>
</dbReference>
<dbReference type="PANTHER" id="PTHR30474">
    <property type="entry name" value="CELL CYCLE PROTEIN"/>
    <property type="match status" value="1"/>
</dbReference>
<gene>
    <name evidence="7" type="primary">mrdB_23</name>
    <name evidence="7" type="ORF">SDC9_163769</name>
</gene>
<accession>A0A645FSM1</accession>
<feature type="transmembrane region" description="Helical" evidence="6">
    <location>
        <begin position="103"/>
        <end position="123"/>
    </location>
</feature>
<evidence type="ECO:0000256" key="4">
    <source>
        <dbReference type="ARBA" id="ARBA00022989"/>
    </source>
</evidence>
<keyword evidence="7" id="KW-0808">Transferase</keyword>
<keyword evidence="4 6" id="KW-1133">Transmembrane helix</keyword>
<sequence length="199" mass="21913">MTFVALIIAGAPKKYTLTLTSLGFMLLPIGWQFLKEYQKKRLLVFLNPALDPLGAGYNVIQSRIAVGSGGLFGKGFLQGLQSKLRFLPEPHTDFIFSVYAEEFGFLGAILLLALFSILFWKIIEAGLRCKDTRGKVLVACLATWIWFQVIESIGMSMGLLPVTGLPLPFLSYGGSSLLAVFIAMALIMSVYLSTVKDYE</sequence>
<keyword evidence="7" id="KW-0328">Glycosyltransferase</keyword>
<organism evidence="7">
    <name type="scientific">bioreactor metagenome</name>
    <dbReference type="NCBI Taxonomy" id="1076179"/>
    <lineage>
        <taxon>unclassified sequences</taxon>
        <taxon>metagenomes</taxon>
        <taxon>ecological metagenomes</taxon>
    </lineage>
</organism>
<name>A0A645FSM1_9ZZZZ</name>
<comment type="subcellular location">
    <subcellularLocation>
        <location evidence="1">Membrane</location>
        <topology evidence="1">Multi-pass membrane protein</topology>
    </subcellularLocation>
</comment>
<dbReference type="GO" id="GO:0016757">
    <property type="term" value="F:glycosyltransferase activity"/>
    <property type="evidence" value="ECO:0007669"/>
    <property type="project" value="UniProtKB-KW"/>
</dbReference>
<evidence type="ECO:0000256" key="3">
    <source>
        <dbReference type="ARBA" id="ARBA00022960"/>
    </source>
</evidence>
<dbReference type="GO" id="GO:0005886">
    <property type="term" value="C:plasma membrane"/>
    <property type="evidence" value="ECO:0007669"/>
    <property type="project" value="TreeGrafter"/>
</dbReference>
<evidence type="ECO:0000256" key="2">
    <source>
        <dbReference type="ARBA" id="ARBA00022692"/>
    </source>
</evidence>
<dbReference type="GO" id="GO:0051301">
    <property type="term" value="P:cell division"/>
    <property type="evidence" value="ECO:0007669"/>
    <property type="project" value="InterPro"/>
</dbReference>
<dbReference type="EC" id="2.4.1.129" evidence="7"/>
<evidence type="ECO:0000313" key="7">
    <source>
        <dbReference type="EMBL" id="MPN16429.1"/>
    </source>
</evidence>